<evidence type="ECO:0000313" key="1">
    <source>
        <dbReference type="EMBL" id="RSL56187.1"/>
    </source>
</evidence>
<sequence length="104" mass="11739">MPAIPPERIETIPQVEILDKFAKLRIVTHRTKHLVDSPMIGEGEQEAVQQRLSDCLELLRGFADIAQISVSSESPSYEAERTTAGIGMQPDEKFGKYEQQDLVW</sequence>
<gene>
    <name evidence="1" type="ORF">CEP54_008983</name>
</gene>
<dbReference type="Proteomes" id="UP000288168">
    <property type="component" value="Unassembled WGS sequence"/>
</dbReference>
<organism evidence="1 2">
    <name type="scientific">Fusarium duplospermum</name>
    <dbReference type="NCBI Taxonomy" id="1325734"/>
    <lineage>
        <taxon>Eukaryota</taxon>
        <taxon>Fungi</taxon>
        <taxon>Dikarya</taxon>
        <taxon>Ascomycota</taxon>
        <taxon>Pezizomycotina</taxon>
        <taxon>Sordariomycetes</taxon>
        <taxon>Hypocreomycetidae</taxon>
        <taxon>Hypocreales</taxon>
        <taxon>Nectriaceae</taxon>
        <taxon>Fusarium</taxon>
        <taxon>Fusarium solani species complex</taxon>
    </lineage>
</organism>
<name>A0A428PT30_9HYPO</name>
<dbReference type="AlphaFoldDB" id="A0A428PT30"/>
<accession>A0A428PT30</accession>
<comment type="caution">
    <text evidence="1">The sequence shown here is derived from an EMBL/GenBank/DDBJ whole genome shotgun (WGS) entry which is preliminary data.</text>
</comment>
<protein>
    <submittedName>
        <fullName evidence="1">Uncharacterized protein</fullName>
    </submittedName>
</protein>
<dbReference type="EMBL" id="NKCI01000094">
    <property type="protein sequence ID" value="RSL56187.1"/>
    <property type="molecule type" value="Genomic_DNA"/>
</dbReference>
<evidence type="ECO:0000313" key="2">
    <source>
        <dbReference type="Proteomes" id="UP000288168"/>
    </source>
</evidence>
<reference evidence="1 2" key="1">
    <citation type="submission" date="2017-06" db="EMBL/GenBank/DDBJ databases">
        <title>Comparative genomic analysis of Ambrosia Fusariam Clade fungi.</title>
        <authorList>
            <person name="Stajich J.E."/>
            <person name="Carrillo J."/>
            <person name="Kijimoto T."/>
            <person name="Eskalen A."/>
            <person name="O'Donnell K."/>
            <person name="Kasson M."/>
        </authorList>
    </citation>
    <scope>NUCLEOTIDE SEQUENCE [LARGE SCALE GENOMIC DNA]</scope>
    <source>
        <strain evidence="1 2">NRRL62584</strain>
    </source>
</reference>
<proteinExistence type="predicted"/>
<keyword evidence="2" id="KW-1185">Reference proteome</keyword>